<keyword evidence="2" id="KW-0812">Transmembrane</keyword>
<feature type="compositionally biased region" description="Pro residues" evidence="1">
    <location>
        <begin position="118"/>
        <end position="129"/>
    </location>
</feature>
<evidence type="ECO:0000256" key="2">
    <source>
        <dbReference type="SAM" id="Phobius"/>
    </source>
</evidence>
<dbReference type="InterPro" id="IPR032109">
    <property type="entry name" value="Big_3_5"/>
</dbReference>
<dbReference type="Gene3D" id="2.60.40.10">
    <property type="entry name" value="Immunoglobulins"/>
    <property type="match status" value="1"/>
</dbReference>
<keyword evidence="5" id="KW-1185">Reference proteome</keyword>
<evidence type="ECO:0000313" key="5">
    <source>
        <dbReference type="Proteomes" id="UP000586976"/>
    </source>
</evidence>
<dbReference type="Pfam" id="PF16640">
    <property type="entry name" value="Big_3_5"/>
    <property type="match status" value="1"/>
</dbReference>
<feature type="compositionally biased region" description="Polar residues" evidence="1">
    <location>
        <begin position="81"/>
        <end position="93"/>
    </location>
</feature>
<dbReference type="InterPro" id="IPR013783">
    <property type="entry name" value="Ig-like_fold"/>
</dbReference>
<sequence>MESTTVAAGTDHYVGETGLLTARVSADGPTPGRVQFYIDGESYEDPVPLVDGHAELVVTGLAAGTYEVTAEYLPDAGGPLPSTSEPATFTVSQAPAPPCEPTPPAEPTPTPTLTATPTPTPSPREPCAPTLPPTGAVSAPPIAISTASIGIGLLLTLATRRRHGGRARQAQPLTST</sequence>
<evidence type="ECO:0000259" key="3">
    <source>
        <dbReference type="Pfam" id="PF16640"/>
    </source>
</evidence>
<dbReference type="GO" id="GO:0005975">
    <property type="term" value="P:carbohydrate metabolic process"/>
    <property type="evidence" value="ECO:0007669"/>
    <property type="project" value="UniProtKB-ARBA"/>
</dbReference>
<keyword evidence="2" id="KW-1133">Transmembrane helix</keyword>
<accession>A0A7W2D4G5</accession>
<proteinExistence type="predicted"/>
<feature type="region of interest" description="Disordered" evidence="1">
    <location>
        <begin position="75"/>
        <end position="129"/>
    </location>
</feature>
<evidence type="ECO:0000256" key="1">
    <source>
        <dbReference type="SAM" id="MobiDB-lite"/>
    </source>
</evidence>
<keyword evidence="2" id="KW-0472">Membrane</keyword>
<evidence type="ECO:0000313" key="4">
    <source>
        <dbReference type="EMBL" id="MBA4864427.1"/>
    </source>
</evidence>
<dbReference type="RefSeq" id="WP_181866094.1">
    <property type="nucleotide sequence ID" value="NZ_JACEQY010000029.1"/>
</dbReference>
<dbReference type="Proteomes" id="UP000586976">
    <property type="component" value="Unassembled WGS sequence"/>
</dbReference>
<comment type="caution">
    <text evidence="4">The sequence shown here is derived from an EMBL/GenBank/DDBJ whole genome shotgun (WGS) entry which is preliminary data.</text>
</comment>
<reference evidence="4 5" key="1">
    <citation type="submission" date="2020-07" db="EMBL/GenBank/DDBJ databases">
        <title>Streptomyces isolated from Indian soil.</title>
        <authorList>
            <person name="Mandal S."/>
            <person name="Maiti P.K."/>
        </authorList>
    </citation>
    <scope>NUCLEOTIDE SEQUENCE [LARGE SCALE GENOMIC DNA]</scope>
    <source>
        <strain evidence="4 5">PSKA54</strain>
    </source>
</reference>
<dbReference type="EMBL" id="JACEQY010000029">
    <property type="protein sequence ID" value="MBA4864427.1"/>
    <property type="molecule type" value="Genomic_DNA"/>
</dbReference>
<gene>
    <name evidence="4" type="ORF">H1V43_24350</name>
</gene>
<organism evidence="4 5">
    <name type="scientific">Streptomyces himalayensis subsp. aureolus</name>
    <dbReference type="NCBI Taxonomy" id="2758039"/>
    <lineage>
        <taxon>Bacteria</taxon>
        <taxon>Bacillati</taxon>
        <taxon>Actinomycetota</taxon>
        <taxon>Actinomycetes</taxon>
        <taxon>Kitasatosporales</taxon>
        <taxon>Streptomycetaceae</taxon>
        <taxon>Streptomyces</taxon>
        <taxon>Streptomyces himalayensis</taxon>
    </lineage>
</organism>
<name>A0A7W2D4G5_9ACTN</name>
<protein>
    <submittedName>
        <fullName evidence="4">Ig-like domain repeat protein</fullName>
    </submittedName>
</protein>
<feature type="compositionally biased region" description="Pro residues" evidence="1">
    <location>
        <begin position="95"/>
        <end position="110"/>
    </location>
</feature>
<feature type="transmembrane region" description="Helical" evidence="2">
    <location>
        <begin position="139"/>
        <end position="158"/>
    </location>
</feature>
<dbReference type="AlphaFoldDB" id="A0A7W2D4G5"/>
<feature type="domain" description="Bacterial Ig-like" evidence="3">
    <location>
        <begin position="7"/>
        <end position="92"/>
    </location>
</feature>